<keyword evidence="2" id="KW-1185">Reference proteome</keyword>
<dbReference type="AlphaFoldDB" id="A0A9D4C123"/>
<protein>
    <submittedName>
        <fullName evidence="1">Uncharacterized protein</fullName>
    </submittedName>
</protein>
<evidence type="ECO:0000313" key="2">
    <source>
        <dbReference type="Proteomes" id="UP000828390"/>
    </source>
</evidence>
<sequence>MLTCLPFNYFFITAFFSKRPVSTCNSSTITSYTFRPDVQLIDSDLKSMSEGDVELGDVEISNPRLEQLIRDTHWVDDVRYVRTVLSHISLCSLHRLIRDNTSCSLDLLEKTVLKRKFLSKREESQICLCRLHGY</sequence>
<organism evidence="1 2">
    <name type="scientific">Dreissena polymorpha</name>
    <name type="common">Zebra mussel</name>
    <name type="synonym">Mytilus polymorpha</name>
    <dbReference type="NCBI Taxonomy" id="45954"/>
    <lineage>
        <taxon>Eukaryota</taxon>
        <taxon>Metazoa</taxon>
        <taxon>Spiralia</taxon>
        <taxon>Lophotrochozoa</taxon>
        <taxon>Mollusca</taxon>
        <taxon>Bivalvia</taxon>
        <taxon>Autobranchia</taxon>
        <taxon>Heteroconchia</taxon>
        <taxon>Euheterodonta</taxon>
        <taxon>Imparidentia</taxon>
        <taxon>Neoheterodontei</taxon>
        <taxon>Myida</taxon>
        <taxon>Dreissenoidea</taxon>
        <taxon>Dreissenidae</taxon>
        <taxon>Dreissena</taxon>
    </lineage>
</organism>
<proteinExistence type="predicted"/>
<accession>A0A9D4C123</accession>
<dbReference type="Proteomes" id="UP000828390">
    <property type="component" value="Unassembled WGS sequence"/>
</dbReference>
<gene>
    <name evidence="1" type="ORF">DPMN_058068</name>
</gene>
<reference evidence="1" key="2">
    <citation type="submission" date="2020-11" db="EMBL/GenBank/DDBJ databases">
        <authorList>
            <person name="McCartney M.A."/>
            <person name="Auch B."/>
            <person name="Kono T."/>
            <person name="Mallez S."/>
            <person name="Becker A."/>
            <person name="Gohl D.M."/>
            <person name="Silverstein K.A.T."/>
            <person name="Koren S."/>
            <person name="Bechman K.B."/>
            <person name="Herman A."/>
            <person name="Abrahante J.E."/>
            <person name="Garbe J."/>
        </authorList>
    </citation>
    <scope>NUCLEOTIDE SEQUENCE</scope>
    <source>
        <strain evidence="1">Duluth1</strain>
        <tissue evidence="1">Whole animal</tissue>
    </source>
</reference>
<comment type="caution">
    <text evidence="1">The sequence shown here is derived from an EMBL/GenBank/DDBJ whole genome shotgun (WGS) entry which is preliminary data.</text>
</comment>
<dbReference type="EMBL" id="JAIWYP010000013">
    <property type="protein sequence ID" value="KAH3715361.1"/>
    <property type="molecule type" value="Genomic_DNA"/>
</dbReference>
<reference evidence="1" key="1">
    <citation type="journal article" date="2019" name="bioRxiv">
        <title>The Genome of the Zebra Mussel, Dreissena polymorpha: A Resource for Invasive Species Research.</title>
        <authorList>
            <person name="McCartney M.A."/>
            <person name="Auch B."/>
            <person name="Kono T."/>
            <person name="Mallez S."/>
            <person name="Zhang Y."/>
            <person name="Obille A."/>
            <person name="Becker A."/>
            <person name="Abrahante J.E."/>
            <person name="Garbe J."/>
            <person name="Badalamenti J.P."/>
            <person name="Herman A."/>
            <person name="Mangelson H."/>
            <person name="Liachko I."/>
            <person name="Sullivan S."/>
            <person name="Sone E.D."/>
            <person name="Koren S."/>
            <person name="Silverstein K.A.T."/>
            <person name="Beckman K.B."/>
            <person name="Gohl D.M."/>
        </authorList>
    </citation>
    <scope>NUCLEOTIDE SEQUENCE</scope>
    <source>
        <strain evidence="1">Duluth1</strain>
        <tissue evidence="1">Whole animal</tissue>
    </source>
</reference>
<evidence type="ECO:0000313" key="1">
    <source>
        <dbReference type="EMBL" id="KAH3715361.1"/>
    </source>
</evidence>
<name>A0A9D4C123_DREPO</name>